<dbReference type="InterPro" id="IPR011008">
    <property type="entry name" value="Dimeric_a/b-barrel"/>
</dbReference>
<evidence type="ECO:0000313" key="3">
    <source>
        <dbReference type="EMBL" id="MFC4828996.1"/>
    </source>
</evidence>
<evidence type="ECO:0000256" key="1">
    <source>
        <dbReference type="ARBA" id="ARBA00007689"/>
    </source>
</evidence>
<evidence type="ECO:0000259" key="2">
    <source>
        <dbReference type="Pfam" id="PF03795"/>
    </source>
</evidence>
<feature type="domain" description="YCII-related" evidence="2">
    <location>
        <begin position="2"/>
        <end position="112"/>
    </location>
</feature>
<sequence>MMRYTLLLHYAEESPETLGEEAIAEGMRRMAAWTATLHDAGVLLGAEVLQPSESTTTLRRAGDRLQVQDGPLIDAKEQLGGTVLIDVPDLDAAIAWASQAPALDWGGAVEVRPGGVHAVDGMWMPNG</sequence>
<gene>
    <name evidence="3" type="ORF">ACFPER_09365</name>
</gene>
<dbReference type="SUPFAM" id="SSF54909">
    <property type="entry name" value="Dimeric alpha+beta barrel"/>
    <property type="match status" value="1"/>
</dbReference>
<dbReference type="EMBL" id="JBHSJC010000001">
    <property type="protein sequence ID" value="MFC4828996.1"/>
    <property type="molecule type" value="Genomic_DNA"/>
</dbReference>
<protein>
    <submittedName>
        <fullName evidence="3">YciI family protein</fullName>
    </submittedName>
</protein>
<name>A0ABV9R693_9MICO</name>
<dbReference type="Gene3D" id="3.30.70.1060">
    <property type="entry name" value="Dimeric alpha+beta barrel"/>
    <property type="match status" value="1"/>
</dbReference>
<organism evidence="3 4">
    <name type="scientific">Agromyces aurantiacus</name>
    <dbReference type="NCBI Taxonomy" id="165814"/>
    <lineage>
        <taxon>Bacteria</taxon>
        <taxon>Bacillati</taxon>
        <taxon>Actinomycetota</taxon>
        <taxon>Actinomycetes</taxon>
        <taxon>Micrococcales</taxon>
        <taxon>Microbacteriaceae</taxon>
        <taxon>Agromyces</taxon>
    </lineage>
</organism>
<dbReference type="RefSeq" id="WP_307834922.1">
    <property type="nucleotide sequence ID" value="NZ_JAFBBW010000001.1"/>
</dbReference>
<dbReference type="InterPro" id="IPR005545">
    <property type="entry name" value="YCII"/>
</dbReference>
<reference evidence="4" key="1">
    <citation type="journal article" date="2019" name="Int. J. Syst. Evol. Microbiol.">
        <title>The Global Catalogue of Microorganisms (GCM) 10K type strain sequencing project: providing services to taxonomists for standard genome sequencing and annotation.</title>
        <authorList>
            <consortium name="The Broad Institute Genomics Platform"/>
            <consortium name="The Broad Institute Genome Sequencing Center for Infectious Disease"/>
            <person name="Wu L."/>
            <person name="Ma J."/>
        </authorList>
    </citation>
    <scope>NUCLEOTIDE SEQUENCE [LARGE SCALE GENOMIC DNA]</scope>
    <source>
        <strain evidence="4">CGMCC 1.12192</strain>
    </source>
</reference>
<dbReference type="PANTHER" id="PTHR35174:SF3">
    <property type="entry name" value="BLL7171 PROTEIN"/>
    <property type="match status" value="1"/>
</dbReference>
<comment type="caution">
    <text evidence="3">The sequence shown here is derived from an EMBL/GenBank/DDBJ whole genome shotgun (WGS) entry which is preliminary data.</text>
</comment>
<dbReference type="Proteomes" id="UP001595960">
    <property type="component" value="Unassembled WGS sequence"/>
</dbReference>
<keyword evidence="4" id="KW-1185">Reference proteome</keyword>
<proteinExistence type="inferred from homology"/>
<dbReference type="PANTHER" id="PTHR35174">
    <property type="entry name" value="BLL7171 PROTEIN-RELATED"/>
    <property type="match status" value="1"/>
</dbReference>
<accession>A0ABV9R693</accession>
<dbReference type="Pfam" id="PF03795">
    <property type="entry name" value="YCII"/>
    <property type="match status" value="1"/>
</dbReference>
<comment type="similarity">
    <text evidence="1">Belongs to the YciI family.</text>
</comment>
<evidence type="ECO:0000313" key="4">
    <source>
        <dbReference type="Proteomes" id="UP001595960"/>
    </source>
</evidence>